<feature type="signal peptide" evidence="1">
    <location>
        <begin position="1"/>
        <end position="18"/>
    </location>
</feature>
<dbReference type="PANTHER" id="PTHR46615:SF1">
    <property type="entry name" value="ARYLSULFATASE K"/>
    <property type="match status" value="1"/>
</dbReference>
<dbReference type="GO" id="GO:0015024">
    <property type="term" value="F:glucuronate-2-sulfatase activity"/>
    <property type="evidence" value="ECO:0007669"/>
    <property type="project" value="TreeGrafter"/>
</dbReference>
<protein>
    <submittedName>
        <fullName evidence="3">Arylsulfatase</fullName>
    </submittedName>
</protein>
<feature type="chain" id="PRO_5028905796" evidence="1">
    <location>
        <begin position="19"/>
        <end position="497"/>
    </location>
</feature>
<dbReference type="InterPro" id="IPR051849">
    <property type="entry name" value="GAG-degrading_sulfatase"/>
</dbReference>
<dbReference type="SUPFAM" id="SSF53649">
    <property type="entry name" value="Alkaline phosphatase-like"/>
    <property type="match status" value="1"/>
</dbReference>
<accession>A0A6C2UGK4</accession>
<dbReference type="GO" id="GO:0004065">
    <property type="term" value="F:arylsulfatase activity"/>
    <property type="evidence" value="ECO:0007669"/>
    <property type="project" value="TreeGrafter"/>
</dbReference>
<dbReference type="EMBL" id="CAAHFH010000001">
    <property type="protein sequence ID" value="VGO19310.1"/>
    <property type="molecule type" value="Genomic_DNA"/>
</dbReference>
<evidence type="ECO:0000313" key="3">
    <source>
        <dbReference type="EMBL" id="VGO19310.1"/>
    </source>
</evidence>
<dbReference type="Proteomes" id="UP000346198">
    <property type="component" value="Unassembled WGS sequence"/>
</dbReference>
<reference evidence="3 4" key="1">
    <citation type="submission" date="2019-04" db="EMBL/GenBank/DDBJ databases">
        <authorList>
            <person name="Van Vliet M D."/>
        </authorList>
    </citation>
    <scope>NUCLEOTIDE SEQUENCE [LARGE SCALE GENOMIC DNA]</scope>
    <source>
        <strain evidence="3 4">F21</strain>
    </source>
</reference>
<keyword evidence="1" id="KW-0732">Signal</keyword>
<evidence type="ECO:0000259" key="2">
    <source>
        <dbReference type="Pfam" id="PF00884"/>
    </source>
</evidence>
<dbReference type="PANTHER" id="PTHR46615">
    <property type="entry name" value="ARYLSULFATASE K"/>
    <property type="match status" value="1"/>
</dbReference>
<proteinExistence type="predicted"/>
<dbReference type="RefSeq" id="WP_136060723.1">
    <property type="nucleotide sequence ID" value="NZ_CAAHFH010000001.1"/>
</dbReference>
<feature type="domain" description="Sulfatase N-terminal" evidence="2">
    <location>
        <begin position="24"/>
        <end position="364"/>
    </location>
</feature>
<dbReference type="AlphaFoldDB" id="A0A6C2UGK4"/>
<evidence type="ECO:0000256" key="1">
    <source>
        <dbReference type="SAM" id="SignalP"/>
    </source>
</evidence>
<keyword evidence="4" id="KW-1185">Reference proteome</keyword>
<name>A0A6C2UGK4_9BACT</name>
<organism evidence="3 4">
    <name type="scientific">Pontiella sulfatireligans</name>
    <dbReference type="NCBI Taxonomy" id="2750658"/>
    <lineage>
        <taxon>Bacteria</taxon>
        <taxon>Pseudomonadati</taxon>
        <taxon>Kiritimatiellota</taxon>
        <taxon>Kiritimatiellia</taxon>
        <taxon>Kiritimatiellales</taxon>
        <taxon>Pontiellaceae</taxon>
        <taxon>Pontiella</taxon>
    </lineage>
</organism>
<sequence>MKKTCCLMLAALVSMAYGAEVRKPNFLFVLADDQSPFDLKIYDPKSPLDTPNLDRIAASGLVFDGAYHMGSWSGAVCMPSRHMIMSGRTVWNIPNAKAKGVNGWSRDCPSDIVEQTMGAIFNRAGYDTMRTCKKGNSYQAANDQFTVCHDATKRGGDAESGSAWHGNRVLEYLETREKSGDDDPFLIYYGFSHPHDPRNGTPDLLRKYGATNHKDKKTHPVLNPERPAPKLQVNYLPSHPFHHGHLNLRDEEKVSGVWTNRDEATIRNELGREYACSEYMDIQIGKVLDKLEAMGELDNTYVIYTADHGISIGRHGLTGKQNLYQQTWRVPYLVMGPTVKKGVHVEGNIYLLDTLRTLLDLAGIEVPEATEGKSFKPVLEGECDQVREVMYGVYCGGTKPGIRCVKKGDWKLIKYDVLDGKVRKTQLFNLAENPNELLLEHHDPSVIALTGNTPKPNQKNLADDPEYATKRKELEALLLAEQKRLNDPYRLWDQPKD</sequence>
<dbReference type="Gene3D" id="3.40.720.10">
    <property type="entry name" value="Alkaline Phosphatase, subunit A"/>
    <property type="match status" value="1"/>
</dbReference>
<evidence type="ECO:0000313" key="4">
    <source>
        <dbReference type="Proteomes" id="UP000346198"/>
    </source>
</evidence>
<dbReference type="InterPro" id="IPR017850">
    <property type="entry name" value="Alkaline_phosphatase_core_sf"/>
</dbReference>
<dbReference type="Pfam" id="PF00884">
    <property type="entry name" value="Sulfatase"/>
    <property type="match status" value="1"/>
</dbReference>
<dbReference type="InterPro" id="IPR000917">
    <property type="entry name" value="Sulfatase_N"/>
</dbReference>
<gene>
    <name evidence="3" type="primary">atsA_130</name>
    <name evidence="3" type="ORF">SCARR_01368</name>
</gene>